<sequence>MLKWTIQELLRHQQAPLTFAETLDLEAELKARDPEIMSVAPLTATGEVRADEGDLLVTVTLAGQMVIPSTRSLAPVTWPLNFSFSEVYAGTNSDPEKYDDGQLVLELPEEELDLQSAISDHVLLSIPMQVLTPEEAANDEMPSGEDWQVVSEEEAAAAAKATPNPAFNKLKQLFDDDK</sequence>
<accession>A0A0R1JRM1</accession>
<dbReference type="PATRIC" id="fig|1291734.4.peg.2174"/>
<reference evidence="1 2" key="1">
    <citation type="journal article" date="2015" name="Genome Announc.">
        <title>Expanding the biotechnology potential of lactobacilli through comparative genomics of 213 strains and associated genera.</title>
        <authorList>
            <person name="Sun Z."/>
            <person name="Harris H.M."/>
            <person name="McCann A."/>
            <person name="Guo C."/>
            <person name="Argimon S."/>
            <person name="Zhang W."/>
            <person name="Yang X."/>
            <person name="Jeffery I.B."/>
            <person name="Cooney J.C."/>
            <person name="Kagawa T.F."/>
            <person name="Liu W."/>
            <person name="Song Y."/>
            <person name="Salvetti E."/>
            <person name="Wrobel A."/>
            <person name="Rasinkangas P."/>
            <person name="Parkhill J."/>
            <person name="Rea M.C."/>
            <person name="O'Sullivan O."/>
            <person name="Ritari J."/>
            <person name="Douillard F.P."/>
            <person name="Paul Ross R."/>
            <person name="Yang R."/>
            <person name="Briner A.E."/>
            <person name="Felis G.E."/>
            <person name="de Vos W.M."/>
            <person name="Barrangou R."/>
            <person name="Klaenhammer T.R."/>
            <person name="Caufield P.W."/>
            <person name="Cui Y."/>
            <person name="Zhang H."/>
            <person name="O'Toole P.W."/>
        </authorList>
    </citation>
    <scope>NUCLEOTIDE SEQUENCE [LARGE SCALE GENOMIC DNA]</scope>
    <source>
        <strain evidence="1 2">JCM 17158</strain>
    </source>
</reference>
<comment type="caution">
    <text evidence="1">The sequence shown here is derived from an EMBL/GenBank/DDBJ whole genome shotgun (WGS) entry which is preliminary data.</text>
</comment>
<gene>
    <name evidence="1" type="ORF">FD02_GL002122</name>
</gene>
<dbReference type="InterPro" id="IPR003772">
    <property type="entry name" value="YceD"/>
</dbReference>
<dbReference type="RefSeq" id="WP_054723223.1">
    <property type="nucleotide sequence ID" value="NZ_AZDJ01000026.1"/>
</dbReference>
<dbReference type="Pfam" id="PF02620">
    <property type="entry name" value="YceD"/>
    <property type="match status" value="1"/>
</dbReference>
<dbReference type="OrthoDB" id="9790372at2"/>
<protein>
    <submittedName>
        <fullName evidence="1">Nucleic acid-binding protein</fullName>
    </submittedName>
</protein>
<dbReference type="STRING" id="1291734.FD02_GL002122"/>
<evidence type="ECO:0000313" key="1">
    <source>
        <dbReference type="EMBL" id="KRK71875.1"/>
    </source>
</evidence>
<dbReference type="AlphaFoldDB" id="A0A0R1JRM1"/>
<name>A0A0R1JRM1_9LACO</name>
<evidence type="ECO:0000313" key="2">
    <source>
        <dbReference type="Proteomes" id="UP000051804"/>
    </source>
</evidence>
<dbReference type="EMBL" id="AZDJ01000026">
    <property type="protein sequence ID" value="KRK71875.1"/>
    <property type="molecule type" value="Genomic_DNA"/>
</dbReference>
<dbReference type="Proteomes" id="UP000051804">
    <property type="component" value="Unassembled WGS sequence"/>
</dbReference>
<keyword evidence="2" id="KW-1185">Reference proteome</keyword>
<proteinExistence type="predicted"/>
<organism evidence="1 2">
    <name type="scientific">Lacticaseibacillus nasuensis JCM 17158</name>
    <dbReference type="NCBI Taxonomy" id="1291734"/>
    <lineage>
        <taxon>Bacteria</taxon>
        <taxon>Bacillati</taxon>
        <taxon>Bacillota</taxon>
        <taxon>Bacilli</taxon>
        <taxon>Lactobacillales</taxon>
        <taxon>Lactobacillaceae</taxon>
        <taxon>Lacticaseibacillus</taxon>
    </lineage>
</organism>